<dbReference type="Gene3D" id="3.90.1570.10">
    <property type="entry name" value="tt1808, chain A"/>
    <property type="match status" value="1"/>
</dbReference>
<evidence type="ECO:0000313" key="2">
    <source>
        <dbReference type="EMBL" id="MBM3225472.1"/>
    </source>
</evidence>
<sequence>MAIATQDSTHHLLLTGVQWGTYEALLTDVGDRPSPRLAYDHGVLEIMVPSFSHEQLNRLVATLVEALAMGMQRDFINAGSTTFKRADLARGFEPDSCFYFEHVEAIRGQATIDVALDPPPDLVIEIDITHPSLDKLPLYAAIGVLEVWRADGQQVVIYRLETGTATVTDTSMVLPGVTAAHVQVFLTLSTTMPRHAWFAAIQAHVQA</sequence>
<dbReference type="CDD" id="cd06260">
    <property type="entry name" value="DUF820-like"/>
    <property type="match status" value="1"/>
</dbReference>
<evidence type="ECO:0000313" key="3">
    <source>
        <dbReference type="Proteomes" id="UP000712673"/>
    </source>
</evidence>
<name>A0A937W5D9_UNCTE</name>
<gene>
    <name evidence="2" type="ORF">FJZ47_16955</name>
</gene>
<dbReference type="InterPro" id="IPR008538">
    <property type="entry name" value="Uma2"/>
</dbReference>
<keyword evidence="2" id="KW-0255">Endonuclease</keyword>
<dbReference type="SUPFAM" id="SSF52980">
    <property type="entry name" value="Restriction endonuclease-like"/>
    <property type="match status" value="1"/>
</dbReference>
<dbReference type="EMBL" id="VGLS01000587">
    <property type="protein sequence ID" value="MBM3225472.1"/>
    <property type="molecule type" value="Genomic_DNA"/>
</dbReference>
<proteinExistence type="predicted"/>
<dbReference type="InterPro" id="IPR011335">
    <property type="entry name" value="Restrct_endonuc-II-like"/>
</dbReference>
<keyword evidence="2" id="KW-0378">Hydrolase</keyword>
<dbReference type="Pfam" id="PF05685">
    <property type="entry name" value="Uma2"/>
    <property type="match status" value="1"/>
</dbReference>
<feature type="domain" description="Putative restriction endonuclease" evidence="1">
    <location>
        <begin position="21"/>
        <end position="167"/>
    </location>
</feature>
<keyword evidence="2" id="KW-0540">Nuclease</keyword>
<dbReference type="AlphaFoldDB" id="A0A937W5D9"/>
<evidence type="ECO:0000259" key="1">
    <source>
        <dbReference type="Pfam" id="PF05685"/>
    </source>
</evidence>
<dbReference type="GO" id="GO:0004519">
    <property type="term" value="F:endonuclease activity"/>
    <property type="evidence" value="ECO:0007669"/>
    <property type="project" value="UniProtKB-KW"/>
</dbReference>
<dbReference type="Proteomes" id="UP000712673">
    <property type="component" value="Unassembled WGS sequence"/>
</dbReference>
<protein>
    <submittedName>
        <fullName evidence="2">Uma2 family endonuclease</fullName>
    </submittedName>
</protein>
<accession>A0A937W5D9</accession>
<reference evidence="2" key="1">
    <citation type="submission" date="2019-03" db="EMBL/GenBank/DDBJ databases">
        <title>Lake Tanganyika Metagenome-Assembled Genomes (MAGs).</title>
        <authorList>
            <person name="Tran P."/>
        </authorList>
    </citation>
    <scope>NUCLEOTIDE SEQUENCE</scope>
    <source>
        <strain evidence="2">K_DeepCast_65m_m2_066</strain>
    </source>
</reference>
<dbReference type="PANTHER" id="PTHR47152">
    <property type="entry name" value="SLR2084 PROTEIN-RELATED"/>
    <property type="match status" value="1"/>
</dbReference>
<comment type="caution">
    <text evidence="2">The sequence shown here is derived from an EMBL/GenBank/DDBJ whole genome shotgun (WGS) entry which is preliminary data.</text>
</comment>
<dbReference type="InterPro" id="IPR012296">
    <property type="entry name" value="Nuclease_put_TT1808"/>
</dbReference>
<dbReference type="PANTHER" id="PTHR47152:SF2">
    <property type="entry name" value="SLR2084 PROTEIN"/>
    <property type="match status" value="1"/>
</dbReference>
<organism evidence="2 3">
    <name type="scientific">Tectimicrobiota bacterium</name>
    <dbReference type="NCBI Taxonomy" id="2528274"/>
    <lineage>
        <taxon>Bacteria</taxon>
        <taxon>Pseudomonadati</taxon>
        <taxon>Nitrospinota/Tectimicrobiota group</taxon>
        <taxon>Candidatus Tectimicrobiota</taxon>
    </lineage>
</organism>